<reference evidence="3" key="1">
    <citation type="submission" date="2023-07" db="EMBL/GenBank/DDBJ databases">
        <title>Dyadobacter sp. nov 'subterranea' isolated from contaminted grondwater.</title>
        <authorList>
            <person name="Szabo I."/>
            <person name="Al-Omari J."/>
            <person name="Szerdahelyi S.G."/>
            <person name="Rado J."/>
        </authorList>
    </citation>
    <scope>NUCLEOTIDE SEQUENCE [LARGE SCALE GENOMIC DNA]</scope>
    <source>
        <strain evidence="3">UP-52</strain>
    </source>
</reference>
<dbReference type="Proteomes" id="UP000634134">
    <property type="component" value="Unassembled WGS sequence"/>
</dbReference>
<feature type="compositionally biased region" description="Polar residues" evidence="1">
    <location>
        <begin position="375"/>
        <end position="404"/>
    </location>
</feature>
<evidence type="ECO:0008006" key="4">
    <source>
        <dbReference type="Google" id="ProtNLM"/>
    </source>
</evidence>
<feature type="compositionally biased region" description="Gly residues" evidence="1">
    <location>
        <begin position="412"/>
        <end position="433"/>
    </location>
</feature>
<organism evidence="2 3">
    <name type="scientific">Dyadobacter subterraneus</name>
    <dbReference type="NCBI Taxonomy" id="2773304"/>
    <lineage>
        <taxon>Bacteria</taxon>
        <taxon>Pseudomonadati</taxon>
        <taxon>Bacteroidota</taxon>
        <taxon>Cytophagia</taxon>
        <taxon>Cytophagales</taxon>
        <taxon>Spirosomataceae</taxon>
        <taxon>Dyadobacter</taxon>
    </lineage>
</organism>
<feature type="compositionally biased region" description="Polar residues" evidence="1">
    <location>
        <begin position="334"/>
        <end position="347"/>
    </location>
</feature>
<feature type="compositionally biased region" description="Polar residues" evidence="1">
    <location>
        <begin position="303"/>
        <end position="320"/>
    </location>
</feature>
<dbReference type="EMBL" id="JACYGY010000001">
    <property type="protein sequence ID" value="MBE9465010.1"/>
    <property type="molecule type" value="Genomic_DNA"/>
</dbReference>
<accession>A0ABR9WHV1</accession>
<comment type="caution">
    <text evidence="2">The sequence shown here is derived from an EMBL/GenBank/DDBJ whole genome shotgun (WGS) entry which is preliminary data.</text>
</comment>
<dbReference type="RefSeq" id="WP_194123027.1">
    <property type="nucleotide sequence ID" value="NZ_JACYGY010000001.1"/>
</dbReference>
<feature type="region of interest" description="Disordered" evidence="1">
    <location>
        <begin position="226"/>
        <end position="440"/>
    </location>
</feature>
<name>A0ABR9WHV1_9BACT</name>
<evidence type="ECO:0000256" key="1">
    <source>
        <dbReference type="SAM" id="MobiDB-lite"/>
    </source>
</evidence>
<dbReference type="InterPro" id="IPR046535">
    <property type="entry name" value="DUF6600"/>
</dbReference>
<protein>
    <recommendedName>
        <fullName evidence="4">YXWGXW repeat-containing protein</fullName>
    </recommendedName>
</protein>
<evidence type="ECO:0000313" key="2">
    <source>
        <dbReference type="EMBL" id="MBE9465010.1"/>
    </source>
</evidence>
<keyword evidence="3" id="KW-1185">Reference proteome</keyword>
<evidence type="ECO:0000313" key="3">
    <source>
        <dbReference type="Proteomes" id="UP000634134"/>
    </source>
</evidence>
<feature type="compositionally biased region" description="Low complexity" evidence="1">
    <location>
        <begin position="250"/>
        <end position="287"/>
    </location>
</feature>
<gene>
    <name evidence="2" type="ORF">IEE83_24250</name>
</gene>
<dbReference type="Pfam" id="PF20245">
    <property type="entry name" value="DUF6600"/>
    <property type="match status" value="1"/>
</dbReference>
<proteinExistence type="predicted"/>
<sequence>MNTMHKFRILGLSLLLIAGISTGEKLQAQPGVSISYQTFYNELAPYGRWINTPQYGSVWTPYVDAGFQPYATNGYWQVTEYGNTWVSDYDWGWAPFHYGRWSYDDYNGWFWIPGYEWGPAWVSWRSGGGYYGWAPMGPGVNINVSINIPSFWWVFVPQQYISSRSWHNYWVPRGGYNNIYGRTTIINNYYRSNNRSYVYGPRRDEIERVTRRPVEIRQIDRDRRGIVMGGDRANSRGYGGNAGSYDRSRSYGSDNRGNNGYNNNGRGASDYNSGNRNGNNGQFGNRSYSGNDNRVPDNRNMPDNRSNNGNNPYNQSQPNRSNERSTPDRGYSAPQRSAQDYGSQRPQDPSVAYGNRGGEAQRQSPAPDQNRSRSYDQPSNSGRSDNYGGQNQGQQRSFDNGASMRSNSSERSGGGESRGGGRSNESHGGGGSERGSRSPR</sequence>